<evidence type="ECO:0000256" key="7">
    <source>
        <dbReference type="ARBA" id="ARBA00047599"/>
    </source>
</evidence>
<comment type="caution">
    <text evidence="10">The sequence shown here is derived from an EMBL/GenBank/DDBJ whole genome shotgun (WGS) entry which is preliminary data.</text>
</comment>
<feature type="domain" description="FAD/NAD(P)-binding" evidence="9">
    <location>
        <begin position="1"/>
        <end position="314"/>
    </location>
</feature>
<dbReference type="InterPro" id="IPR036188">
    <property type="entry name" value="FAD/NAD-bd_sf"/>
</dbReference>
<keyword evidence="11" id="KW-1185">Reference proteome</keyword>
<comment type="similarity">
    <text evidence="1">Belongs to the NADH dehydrogenase family.</text>
</comment>
<evidence type="ECO:0000313" key="11">
    <source>
        <dbReference type="Proteomes" id="UP001296967"/>
    </source>
</evidence>
<dbReference type="InterPro" id="IPR023753">
    <property type="entry name" value="FAD/NAD-binding_dom"/>
</dbReference>
<keyword evidence="4" id="KW-0274">FAD</keyword>
<keyword evidence="6" id="KW-0520">NAD</keyword>
<dbReference type="AlphaFoldDB" id="A0AAJ0UIY9"/>
<gene>
    <name evidence="10" type="ORF">CCR82_17875</name>
</gene>
<keyword evidence="5" id="KW-0560">Oxidoreductase</keyword>
<evidence type="ECO:0000313" key="10">
    <source>
        <dbReference type="EMBL" id="MBK5932344.1"/>
    </source>
</evidence>
<reference evidence="10" key="1">
    <citation type="submission" date="2017-05" db="EMBL/GenBank/DDBJ databases">
        <authorList>
            <person name="Imhoff J.F."/>
            <person name="Rahn T."/>
            <person name="Kuenzel S."/>
            <person name="Neulinger S.C."/>
        </authorList>
    </citation>
    <scope>NUCLEOTIDE SEQUENCE</scope>
    <source>
        <strain evidence="10">DSM 4395</strain>
    </source>
</reference>
<keyword evidence="3" id="KW-0285">Flavoprotein</keyword>
<protein>
    <recommendedName>
        <fullName evidence="2">NADH:ubiquinone reductase (non-electrogenic)</fullName>
        <ecNumber evidence="2">1.6.5.9</ecNumber>
    </recommendedName>
</protein>
<dbReference type="Proteomes" id="UP001296967">
    <property type="component" value="Unassembled WGS sequence"/>
</dbReference>
<organism evidence="10 11">
    <name type="scientific">Halochromatium salexigens</name>
    <name type="common">Chromatium salexigens</name>
    <dbReference type="NCBI Taxonomy" id="49447"/>
    <lineage>
        <taxon>Bacteria</taxon>
        <taxon>Pseudomonadati</taxon>
        <taxon>Pseudomonadota</taxon>
        <taxon>Gammaproteobacteria</taxon>
        <taxon>Chromatiales</taxon>
        <taxon>Chromatiaceae</taxon>
        <taxon>Halochromatium</taxon>
    </lineage>
</organism>
<dbReference type="InterPro" id="IPR045024">
    <property type="entry name" value="NDH-2"/>
</dbReference>
<dbReference type="Gene3D" id="3.50.50.100">
    <property type="match status" value="1"/>
</dbReference>
<evidence type="ECO:0000259" key="9">
    <source>
        <dbReference type="Pfam" id="PF07992"/>
    </source>
</evidence>
<evidence type="ECO:0000256" key="5">
    <source>
        <dbReference type="ARBA" id="ARBA00023002"/>
    </source>
</evidence>
<evidence type="ECO:0000256" key="1">
    <source>
        <dbReference type="ARBA" id="ARBA00005272"/>
    </source>
</evidence>
<comment type="catalytic activity">
    <reaction evidence="7">
        <text>a quinone + NADH + H(+) = a quinol + NAD(+)</text>
        <dbReference type="Rhea" id="RHEA:46160"/>
        <dbReference type="ChEBI" id="CHEBI:15378"/>
        <dbReference type="ChEBI" id="CHEBI:24646"/>
        <dbReference type="ChEBI" id="CHEBI:57540"/>
        <dbReference type="ChEBI" id="CHEBI:57945"/>
        <dbReference type="ChEBI" id="CHEBI:132124"/>
        <dbReference type="EC" id="1.6.5.9"/>
    </reaction>
</comment>
<proteinExistence type="inferred from homology"/>
<dbReference type="EC" id="1.6.5.9" evidence="2"/>
<accession>A0AAJ0UIY9</accession>
<dbReference type="SUPFAM" id="SSF51905">
    <property type="entry name" value="FAD/NAD(P)-binding domain"/>
    <property type="match status" value="1"/>
</dbReference>
<dbReference type="RefSeq" id="WP_201247194.1">
    <property type="nucleotide sequence ID" value="NZ_NHSF01000094.1"/>
</dbReference>
<reference evidence="10" key="2">
    <citation type="journal article" date="2020" name="Microorganisms">
        <title>Osmotic Adaptation and Compatible Solute Biosynthesis of Phototrophic Bacteria as Revealed from Genome Analyses.</title>
        <authorList>
            <person name="Imhoff J.F."/>
            <person name="Rahn T."/>
            <person name="Kunzel S."/>
            <person name="Keller A."/>
            <person name="Neulinger S.C."/>
        </authorList>
    </citation>
    <scope>NUCLEOTIDE SEQUENCE</scope>
    <source>
        <strain evidence="10">DSM 4395</strain>
    </source>
</reference>
<dbReference type="GO" id="GO:0050136">
    <property type="term" value="F:NADH dehydrogenase (quinone) (non-electrogenic) activity"/>
    <property type="evidence" value="ECO:0007669"/>
    <property type="project" value="UniProtKB-EC"/>
</dbReference>
<dbReference type="PRINTS" id="PR00368">
    <property type="entry name" value="FADPNR"/>
</dbReference>
<sequence length="434" mass="47963">FAGATAAKSLERHLRSAEIHLLSAENHLTYNPLLPEVVGASVLPGHVVAPLRQMVRRAKVHQVQVTGIDTEARRVHFRNRSESGHLDYDHLVLACGSRANLHMIPGMAEHTLPLKTVGDALYLRNRVIARLEDAELTENPTLRRWLKTFVVIGGGFSGVEVAGEISDFLDESQRWYRQSQLEPARVVIVHGGPHLLPELPKRLGRFTERKLSRHGGVEVRLNTRSQAIDAQGVELNKGSRIDAGTVISTIGTTSNRLIDALPAEKERGRLRVEADMSVPGLPGVWAIGDCAAVPNGRADGAPCPPTAQFALRQGPQLAANLARRVRGEPTHAFGYQPKGLMSAIGHNRAVARVFGINLSGFIPWLLWRGFYLLYIPTLARKARLYLEWNWAMFFPPDIAHLRFTRTVEDSDEDTQEKGAQGVKERSPTPAAERV</sequence>
<dbReference type="EMBL" id="NHSF01000094">
    <property type="protein sequence ID" value="MBK5932344.1"/>
    <property type="molecule type" value="Genomic_DNA"/>
</dbReference>
<evidence type="ECO:0000256" key="3">
    <source>
        <dbReference type="ARBA" id="ARBA00022630"/>
    </source>
</evidence>
<feature type="non-terminal residue" evidence="10">
    <location>
        <position position="1"/>
    </location>
</feature>
<evidence type="ECO:0000256" key="8">
    <source>
        <dbReference type="SAM" id="MobiDB-lite"/>
    </source>
</evidence>
<dbReference type="PANTHER" id="PTHR43706:SF47">
    <property type="entry name" value="EXTERNAL NADH-UBIQUINONE OXIDOREDUCTASE 1, MITOCHONDRIAL-RELATED"/>
    <property type="match status" value="1"/>
</dbReference>
<evidence type="ECO:0000256" key="6">
    <source>
        <dbReference type="ARBA" id="ARBA00023027"/>
    </source>
</evidence>
<evidence type="ECO:0000256" key="4">
    <source>
        <dbReference type="ARBA" id="ARBA00022827"/>
    </source>
</evidence>
<feature type="region of interest" description="Disordered" evidence="8">
    <location>
        <begin position="409"/>
        <end position="434"/>
    </location>
</feature>
<dbReference type="Pfam" id="PF07992">
    <property type="entry name" value="Pyr_redox_2"/>
    <property type="match status" value="1"/>
</dbReference>
<dbReference type="PANTHER" id="PTHR43706">
    <property type="entry name" value="NADH DEHYDROGENASE"/>
    <property type="match status" value="1"/>
</dbReference>
<feature type="compositionally biased region" description="Basic and acidic residues" evidence="8">
    <location>
        <begin position="422"/>
        <end position="434"/>
    </location>
</feature>
<evidence type="ECO:0000256" key="2">
    <source>
        <dbReference type="ARBA" id="ARBA00012637"/>
    </source>
</evidence>
<name>A0AAJ0UIY9_HALSE</name>